<dbReference type="InterPro" id="IPR033932">
    <property type="entry name" value="YtcJ-like"/>
</dbReference>
<evidence type="ECO:0000259" key="1">
    <source>
        <dbReference type="Pfam" id="PF07969"/>
    </source>
</evidence>
<dbReference type="InterPro" id="IPR032466">
    <property type="entry name" value="Metal_Hydrolase"/>
</dbReference>
<dbReference type="SUPFAM" id="SSF51338">
    <property type="entry name" value="Composite domain of metallo-dependent hydrolases"/>
    <property type="match status" value="1"/>
</dbReference>
<dbReference type="InterPro" id="IPR011059">
    <property type="entry name" value="Metal-dep_hydrolase_composite"/>
</dbReference>
<dbReference type="InterPro" id="IPR013108">
    <property type="entry name" value="Amidohydro_3"/>
</dbReference>
<dbReference type="EMBL" id="BNDS01000010">
    <property type="protein sequence ID" value="GHH99167.1"/>
    <property type="molecule type" value="Genomic_DNA"/>
</dbReference>
<feature type="domain" description="Amidohydrolase 3" evidence="1">
    <location>
        <begin position="53"/>
        <end position="544"/>
    </location>
</feature>
<dbReference type="Proteomes" id="UP000637074">
    <property type="component" value="Unassembled WGS sequence"/>
</dbReference>
<comment type="caution">
    <text evidence="2">The sequence shown here is derived from an EMBL/GenBank/DDBJ whole genome shotgun (WGS) entry which is preliminary data.</text>
</comment>
<dbReference type="Gene3D" id="3.10.310.70">
    <property type="match status" value="1"/>
</dbReference>
<evidence type="ECO:0000313" key="3">
    <source>
        <dbReference type="Proteomes" id="UP000637074"/>
    </source>
</evidence>
<dbReference type="Gene3D" id="3.20.20.140">
    <property type="entry name" value="Metal-dependent hydrolases"/>
    <property type="match status" value="1"/>
</dbReference>
<organism evidence="2 3">
    <name type="scientific">Neobacillus kokaensis</name>
    <dbReference type="NCBI Taxonomy" id="2759023"/>
    <lineage>
        <taxon>Bacteria</taxon>
        <taxon>Bacillati</taxon>
        <taxon>Bacillota</taxon>
        <taxon>Bacilli</taxon>
        <taxon>Bacillales</taxon>
        <taxon>Bacillaceae</taxon>
        <taxon>Neobacillus</taxon>
    </lineage>
</organism>
<dbReference type="CDD" id="cd01300">
    <property type="entry name" value="YtcJ_like"/>
    <property type="match status" value="1"/>
</dbReference>
<dbReference type="PANTHER" id="PTHR22642:SF2">
    <property type="entry name" value="PROTEIN LONG AFTER FAR-RED 3"/>
    <property type="match status" value="1"/>
</dbReference>
<keyword evidence="3" id="KW-1185">Reference proteome</keyword>
<proteinExistence type="predicted"/>
<reference evidence="2 3" key="1">
    <citation type="journal article" date="2022" name="Int. J. Syst. Evol. Microbiol.">
        <title>Neobacillus kokaensis sp. nov., isolated from soil.</title>
        <authorList>
            <person name="Yuki K."/>
            <person name="Matsubara H."/>
            <person name="Yamaguchi S."/>
        </authorList>
    </citation>
    <scope>NUCLEOTIDE SEQUENCE [LARGE SCALE GENOMIC DNA]</scope>
    <source>
        <strain evidence="2 3">LOB 377</strain>
    </source>
</reference>
<evidence type="ECO:0000313" key="2">
    <source>
        <dbReference type="EMBL" id="GHH99167.1"/>
    </source>
</evidence>
<accession>A0ABQ3N394</accession>
<gene>
    <name evidence="2" type="ORF">AM1BK_27100</name>
</gene>
<dbReference type="SUPFAM" id="SSF51556">
    <property type="entry name" value="Metallo-dependent hydrolases"/>
    <property type="match status" value="1"/>
</dbReference>
<dbReference type="Gene3D" id="2.30.40.10">
    <property type="entry name" value="Urease, subunit C, domain 1"/>
    <property type="match status" value="1"/>
</dbReference>
<dbReference type="Pfam" id="PF07969">
    <property type="entry name" value="Amidohydro_3"/>
    <property type="match status" value="1"/>
</dbReference>
<dbReference type="PANTHER" id="PTHR22642">
    <property type="entry name" value="IMIDAZOLONEPROPIONASE"/>
    <property type="match status" value="1"/>
</dbReference>
<name>A0ABQ3N394_9BACI</name>
<sequence>MKIDLIIKNATIITLDESNTTARSLIVSKGKIVKLFSESEPDLQEFTLDANTKVIDLDGAALLPGFIDTHSHLLMYGEMLNFIDCRSPQNNSIEDILLKVSAKAEKTAPGKWIMGWGYDDTLLEEKRHPMRFDLDKAAPNNPVYIRHISGHFATVNSKALELAGITEAVMDPAGGFFGRDKEGMLDGVIHEIPALEMINPYLPVPSKEESIQNISKGAEVYLSQGITTCTDAGVGLDKGITELDAHLDAVNSGKNPLKMRLMIMNHLLREDGPFANYTAEQLQAELLKRSDNRVRLDSAKHFQDGSIQGYTAALREPYFSNSSEYGELLNEQEAFDREILDLHNRGFRIAIHGNGDRAIESNIKALGAAIQTSPRDDHRHRIEHVQTGSLKDLETMKELGIAASFFINHVYFWGDRHREIFLGPERAARINPLADAVGLDLLFTLHSDCPITPISPLFSVWAAVNRITRNGRVLGENQKIDVMTALKSMTIYGARLNFEENEKGTIEEGKKADFAVLAKNPLDCPHEEIKDIPILATIIDGQVVWENKVKALT</sequence>
<protein>
    <submittedName>
        <fullName evidence="2">Exoenzyme regulatory protein AepA</fullName>
    </submittedName>
</protein>